<dbReference type="EMBL" id="SDPQ02000002">
    <property type="protein sequence ID" value="KAA1398220.1"/>
    <property type="molecule type" value="Genomic_DNA"/>
</dbReference>
<gene>
    <name evidence="7" type="ORF">ESP70_012915</name>
</gene>
<dbReference type="Proteomes" id="UP000380867">
    <property type="component" value="Unassembled WGS sequence"/>
</dbReference>
<dbReference type="Pfam" id="PF00324">
    <property type="entry name" value="AA_permease"/>
    <property type="match status" value="1"/>
</dbReference>
<evidence type="ECO:0000256" key="4">
    <source>
        <dbReference type="ARBA" id="ARBA00023136"/>
    </source>
</evidence>
<reference evidence="7" key="1">
    <citation type="submission" date="2019-09" db="EMBL/GenBank/DDBJ databases">
        <authorList>
            <person name="Li J."/>
        </authorList>
    </citation>
    <scope>NUCLEOTIDE SEQUENCE [LARGE SCALE GENOMIC DNA]</scope>
    <source>
        <strain evidence="7">JCM 14732</strain>
    </source>
</reference>
<evidence type="ECO:0000313" key="7">
    <source>
        <dbReference type="EMBL" id="KAA1398220.1"/>
    </source>
</evidence>
<protein>
    <submittedName>
        <fullName evidence="7">Amino acid permease</fullName>
    </submittedName>
</protein>
<dbReference type="AlphaFoldDB" id="A0A5M4FGD7"/>
<feature type="transmembrane region" description="Helical" evidence="5">
    <location>
        <begin position="43"/>
        <end position="64"/>
    </location>
</feature>
<evidence type="ECO:0000256" key="3">
    <source>
        <dbReference type="ARBA" id="ARBA00022989"/>
    </source>
</evidence>
<name>A0A5M4FGD7_9ACTN</name>
<feature type="transmembrane region" description="Helical" evidence="5">
    <location>
        <begin position="9"/>
        <end position="31"/>
    </location>
</feature>
<feature type="transmembrane region" description="Helical" evidence="5">
    <location>
        <begin position="259"/>
        <end position="283"/>
    </location>
</feature>
<dbReference type="OrthoDB" id="259687at2"/>
<dbReference type="GO" id="GO:0055085">
    <property type="term" value="P:transmembrane transport"/>
    <property type="evidence" value="ECO:0007669"/>
    <property type="project" value="InterPro"/>
</dbReference>
<comment type="caution">
    <text evidence="7">The sequence shown here is derived from an EMBL/GenBank/DDBJ whole genome shotgun (WGS) entry which is preliminary data.</text>
</comment>
<dbReference type="RefSeq" id="WP_149689649.1">
    <property type="nucleotide sequence ID" value="NZ_SDPQ02000002.1"/>
</dbReference>
<sequence>MTAPLDRRLGLVGSVAVGMSAMIGAGLFVVFPPAVSAAGDGLLIALTIAAVVAACNAISSARLARRHAVAGGTYVYGREQLGPLWGYLAGWSFIAGKVASCAAMAFALGSYLWPDHARLGALAAVAVFTAVNLAGVEKSAAVSIPLVAGVVAIVVVAVVAMSSGGTAPSPDLPTSSGGVLEAAGLLFFAFAGYARLATLGEEVREPARTIPRAIAVTFVLVLGLYTAAALALLHVLGPAGLADSVRPFVSGVKAADADGLVPLVLVAAALAAGGALLSLMLGVSRTTLAMARDGHLPRGLAAVSVRTRVPHAAEIAVAVVVAALICFGDLVTSVAFSSFCVLIYYAIANASAWTLDRAAVPRLVAVLGLIGCTALALSLPASTILVGAIVVATGGALYALRRR</sequence>
<dbReference type="PIRSF" id="PIRSF006060">
    <property type="entry name" value="AA_transporter"/>
    <property type="match status" value="1"/>
</dbReference>
<feature type="transmembrane region" description="Helical" evidence="5">
    <location>
        <begin position="119"/>
        <end position="136"/>
    </location>
</feature>
<feature type="domain" description="Amino acid permease/ SLC12A" evidence="6">
    <location>
        <begin position="17"/>
        <end position="392"/>
    </location>
</feature>
<evidence type="ECO:0000256" key="5">
    <source>
        <dbReference type="SAM" id="Phobius"/>
    </source>
</evidence>
<evidence type="ECO:0000256" key="1">
    <source>
        <dbReference type="ARBA" id="ARBA00004141"/>
    </source>
</evidence>
<feature type="transmembrane region" description="Helical" evidence="5">
    <location>
        <begin position="315"/>
        <end position="347"/>
    </location>
</feature>
<comment type="subcellular location">
    <subcellularLocation>
        <location evidence="1">Membrane</location>
        <topology evidence="1">Multi-pass membrane protein</topology>
    </subcellularLocation>
</comment>
<evidence type="ECO:0000313" key="8">
    <source>
        <dbReference type="Proteomes" id="UP000380867"/>
    </source>
</evidence>
<dbReference type="InterPro" id="IPR004841">
    <property type="entry name" value="AA-permease/SLC12A_dom"/>
</dbReference>
<keyword evidence="4 5" id="KW-0472">Membrane</keyword>
<feature type="transmembrane region" description="Helical" evidence="5">
    <location>
        <begin position="367"/>
        <end position="400"/>
    </location>
</feature>
<feature type="transmembrane region" description="Helical" evidence="5">
    <location>
        <begin position="175"/>
        <end position="194"/>
    </location>
</feature>
<keyword evidence="2 5" id="KW-0812">Transmembrane</keyword>
<keyword evidence="8" id="KW-1185">Reference proteome</keyword>
<accession>A0A5M4FGD7</accession>
<feature type="transmembrane region" description="Helical" evidence="5">
    <location>
        <begin position="84"/>
        <end position="113"/>
    </location>
</feature>
<feature type="transmembrane region" description="Helical" evidence="5">
    <location>
        <begin position="214"/>
        <end position="239"/>
    </location>
</feature>
<organism evidence="7 8">
    <name type="scientific">Aeromicrobium ginsengisoli</name>
    <dbReference type="NCBI Taxonomy" id="363867"/>
    <lineage>
        <taxon>Bacteria</taxon>
        <taxon>Bacillati</taxon>
        <taxon>Actinomycetota</taxon>
        <taxon>Actinomycetes</taxon>
        <taxon>Propionibacteriales</taxon>
        <taxon>Nocardioidaceae</taxon>
        <taxon>Aeromicrobium</taxon>
    </lineage>
</organism>
<dbReference type="GO" id="GO:0016020">
    <property type="term" value="C:membrane"/>
    <property type="evidence" value="ECO:0007669"/>
    <property type="project" value="UniProtKB-SubCell"/>
</dbReference>
<dbReference type="Gene3D" id="1.20.1740.10">
    <property type="entry name" value="Amino acid/polyamine transporter I"/>
    <property type="match status" value="1"/>
</dbReference>
<evidence type="ECO:0000256" key="2">
    <source>
        <dbReference type="ARBA" id="ARBA00022692"/>
    </source>
</evidence>
<proteinExistence type="predicted"/>
<keyword evidence="3 5" id="KW-1133">Transmembrane helix</keyword>
<feature type="transmembrane region" description="Helical" evidence="5">
    <location>
        <begin position="143"/>
        <end position="163"/>
    </location>
</feature>
<dbReference type="PANTHER" id="PTHR42770:SF7">
    <property type="entry name" value="MEMBRANE PROTEIN"/>
    <property type="match status" value="1"/>
</dbReference>
<dbReference type="PANTHER" id="PTHR42770">
    <property type="entry name" value="AMINO ACID TRANSPORTER-RELATED"/>
    <property type="match status" value="1"/>
</dbReference>
<evidence type="ECO:0000259" key="6">
    <source>
        <dbReference type="Pfam" id="PF00324"/>
    </source>
</evidence>
<dbReference type="InterPro" id="IPR050367">
    <property type="entry name" value="APC_superfamily"/>
</dbReference>